<keyword evidence="3" id="KW-1185">Reference proteome</keyword>
<gene>
    <name evidence="2" type="ORF">C5O19_00900</name>
</gene>
<dbReference type="InterPro" id="IPR019734">
    <property type="entry name" value="TPR_rpt"/>
</dbReference>
<protein>
    <submittedName>
        <fullName evidence="2">Uncharacterized protein</fullName>
    </submittedName>
</protein>
<name>A0A2S7IKV6_9BACT</name>
<dbReference type="Proteomes" id="UP000239590">
    <property type="component" value="Unassembled WGS sequence"/>
</dbReference>
<evidence type="ECO:0000313" key="3">
    <source>
        <dbReference type="Proteomes" id="UP000239590"/>
    </source>
</evidence>
<dbReference type="PANTHER" id="PTHR12558">
    <property type="entry name" value="CELL DIVISION CYCLE 16,23,27"/>
    <property type="match status" value="1"/>
</dbReference>
<dbReference type="PANTHER" id="PTHR12558:SF13">
    <property type="entry name" value="CELL DIVISION CYCLE PROTEIN 27 HOMOLOG"/>
    <property type="match status" value="1"/>
</dbReference>
<dbReference type="OrthoDB" id="7058419at2"/>
<reference evidence="3" key="1">
    <citation type="submission" date="2018-02" db="EMBL/GenBank/DDBJ databases">
        <title>Genome sequencing of Solimonas sp. HR-BB.</title>
        <authorList>
            <person name="Lee Y."/>
            <person name="Jeon C.O."/>
        </authorList>
    </citation>
    <scope>NUCLEOTIDE SEQUENCE [LARGE SCALE GENOMIC DNA]</scope>
    <source>
        <strain evidence="3">HR-U</strain>
    </source>
</reference>
<feature type="signal peptide" evidence="1">
    <location>
        <begin position="1"/>
        <end position="19"/>
    </location>
</feature>
<comment type="caution">
    <text evidence="2">The sequence shown here is derived from an EMBL/GenBank/DDBJ whole genome shotgun (WGS) entry which is preliminary data.</text>
</comment>
<dbReference type="RefSeq" id="WP_104709498.1">
    <property type="nucleotide sequence ID" value="NZ_PTRA01000001.1"/>
</dbReference>
<dbReference type="InterPro" id="IPR011990">
    <property type="entry name" value="TPR-like_helical_dom_sf"/>
</dbReference>
<dbReference type="SUPFAM" id="SSF48452">
    <property type="entry name" value="TPR-like"/>
    <property type="match status" value="1"/>
</dbReference>
<dbReference type="AlphaFoldDB" id="A0A2S7IKV6"/>
<organism evidence="2 3">
    <name type="scientific">Siphonobacter curvatus</name>
    <dbReference type="NCBI Taxonomy" id="2094562"/>
    <lineage>
        <taxon>Bacteria</taxon>
        <taxon>Pseudomonadati</taxon>
        <taxon>Bacteroidota</taxon>
        <taxon>Cytophagia</taxon>
        <taxon>Cytophagales</taxon>
        <taxon>Cytophagaceae</taxon>
        <taxon>Siphonobacter</taxon>
    </lineage>
</organism>
<keyword evidence="1" id="KW-0732">Signal</keyword>
<feature type="chain" id="PRO_5015455532" evidence="1">
    <location>
        <begin position="20"/>
        <end position="255"/>
    </location>
</feature>
<proteinExistence type="predicted"/>
<evidence type="ECO:0000256" key="1">
    <source>
        <dbReference type="SAM" id="SignalP"/>
    </source>
</evidence>
<sequence length="255" mass="28674">MRALLVVWTILGVFPNVFGQTSQFVSQSHPLTKSNSEARSTVAKDSDKTSLHCIPLWGEKKKSAQQIKQDEAFLKACDENFGNRAEASRFFAERGWEYIAEGELDTACYRFNLAQLLNTKNSDAYWGLGVVCHQKGQGTEAIRMLSKGVACDSANSMLLDDLATLYIQQHQQSGQAHDLDEAFTLLNRSVQLDTTNATTYLKLALAEYQRNNFDKAWEHLHQCRQLDVQVLDFNFIEQLSAKQADPKGVFNSGKN</sequence>
<accession>A0A2S7IKV6</accession>
<dbReference type="EMBL" id="PTRA01000001">
    <property type="protein sequence ID" value="PQA58269.1"/>
    <property type="molecule type" value="Genomic_DNA"/>
</dbReference>
<dbReference type="SMART" id="SM00028">
    <property type="entry name" value="TPR"/>
    <property type="match status" value="3"/>
</dbReference>
<evidence type="ECO:0000313" key="2">
    <source>
        <dbReference type="EMBL" id="PQA58269.1"/>
    </source>
</evidence>
<dbReference type="Gene3D" id="1.25.40.10">
    <property type="entry name" value="Tetratricopeptide repeat domain"/>
    <property type="match status" value="2"/>
</dbReference>